<feature type="chain" id="PRO_5042839294" description="Ig-like domain-containing protein" evidence="2">
    <location>
        <begin position="20"/>
        <end position="286"/>
    </location>
</feature>
<dbReference type="PROSITE" id="PS50835">
    <property type="entry name" value="IG_LIKE"/>
    <property type="match status" value="1"/>
</dbReference>
<evidence type="ECO:0000313" key="4">
    <source>
        <dbReference type="EMBL" id="KAK7136761.1"/>
    </source>
</evidence>
<protein>
    <recommendedName>
        <fullName evidence="3">Ig-like domain-containing protein</fullName>
    </recommendedName>
</protein>
<proteinExistence type="predicted"/>
<feature type="signal peptide" evidence="2">
    <location>
        <begin position="1"/>
        <end position="19"/>
    </location>
</feature>
<reference evidence="4 5" key="1">
    <citation type="submission" date="2024-02" db="EMBL/GenBank/DDBJ databases">
        <title>Chromosome-level genome assembly of the Eurasian Minnow (Phoxinus phoxinus).</title>
        <authorList>
            <person name="Oriowo T.O."/>
            <person name="Martin S."/>
            <person name="Stange M."/>
            <person name="Chrysostomakis Y."/>
            <person name="Brown T."/>
            <person name="Winkler S."/>
            <person name="Kukowka S."/>
            <person name="Myers E.W."/>
            <person name="Bohne A."/>
        </authorList>
    </citation>
    <scope>NUCLEOTIDE SEQUENCE [LARGE SCALE GENOMIC DNA]</scope>
    <source>
        <strain evidence="4">ZFMK-TIS-60720</strain>
        <tissue evidence="4">Whole Organism</tissue>
    </source>
</reference>
<evidence type="ECO:0000313" key="5">
    <source>
        <dbReference type="Proteomes" id="UP001364617"/>
    </source>
</evidence>
<keyword evidence="1" id="KW-1133">Transmembrane helix</keyword>
<dbReference type="Pfam" id="PF07686">
    <property type="entry name" value="V-set"/>
    <property type="match status" value="1"/>
</dbReference>
<keyword evidence="1" id="KW-0472">Membrane</keyword>
<dbReference type="Pfam" id="PF13927">
    <property type="entry name" value="Ig_3"/>
    <property type="match status" value="1"/>
</dbReference>
<dbReference type="SUPFAM" id="SSF48726">
    <property type="entry name" value="Immunoglobulin"/>
    <property type="match status" value="2"/>
</dbReference>
<keyword evidence="5" id="KW-1185">Reference proteome</keyword>
<evidence type="ECO:0000259" key="3">
    <source>
        <dbReference type="PROSITE" id="PS50835"/>
    </source>
</evidence>
<dbReference type="PANTHER" id="PTHR21063">
    <property type="entry name" value="LFA-3"/>
    <property type="match status" value="1"/>
</dbReference>
<name>A0AAN9CGU0_9TELE</name>
<feature type="domain" description="Ig-like" evidence="3">
    <location>
        <begin position="114"/>
        <end position="211"/>
    </location>
</feature>
<dbReference type="InterPro" id="IPR013106">
    <property type="entry name" value="Ig_V-set"/>
</dbReference>
<feature type="transmembrane region" description="Helical" evidence="1">
    <location>
        <begin position="227"/>
        <end position="249"/>
    </location>
</feature>
<evidence type="ECO:0000256" key="2">
    <source>
        <dbReference type="SAM" id="SignalP"/>
    </source>
</evidence>
<gene>
    <name evidence="4" type="ORF">R3I93_016961</name>
</gene>
<dbReference type="SMART" id="SM00409">
    <property type="entry name" value="IG"/>
    <property type="match status" value="2"/>
</dbReference>
<dbReference type="Proteomes" id="UP001364617">
    <property type="component" value="Unassembled WGS sequence"/>
</dbReference>
<comment type="caution">
    <text evidence="4">The sequence shown here is derived from an EMBL/GenBank/DDBJ whole genome shotgun (WGS) entry which is preliminary data.</text>
</comment>
<evidence type="ECO:0000256" key="1">
    <source>
        <dbReference type="SAM" id="Phobius"/>
    </source>
</evidence>
<keyword evidence="2" id="KW-0732">Signal</keyword>
<sequence>MRNISFFLGALLLVDGVFGDDETVSVMEGDSVTLKHHTVIPEDDSADWWFGDEIIAIKETDGVFSISEGDKVGFKDRLNVDKHNGSLTITNIRTKDTGDYKLKISGRTETTEIFRVTVTDAVESVLVTEGETVTLHTGVTGIQRDDQIQWKFGGVLIADLNGADARWSNTDLKDKTGDLTIRNIRRNQYGDYEVEIKNKNSLILHKKFRITPVSDKQTPDPGVSPGAVAGIVVLLVVIAAVLAAGLIYYRRKYYGLQKQLDIVEKNGTNVPMNDETALETANSDDL</sequence>
<keyword evidence="1" id="KW-0812">Transmembrane</keyword>
<dbReference type="PANTHER" id="PTHR21063:SF4">
    <property type="entry name" value="CD48 ANTIGEN-RELATED"/>
    <property type="match status" value="1"/>
</dbReference>
<dbReference type="Gene3D" id="2.60.40.10">
    <property type="entry name" value="Immunoglobulins"/>
    <property type="match status" value="2"/>
</dbReference>
<dbReference type="InterPro" id="IPR003599">
    <property type="entry name" value="Ig_sub"/>
</dbReference>
<dbReference type="InterPro" id="IPR007110">
    <property type="entry name" value="Ig-like_dom"/>
</dbReference>
<organism evidence="4 5">
    <name type="scientific">Phoxinus phoxinus</name>
    <name type="common">Eurasian minnow</name>
    <dbReference type="NCBI Taxonomy" id="58324"/>
    <lineage>
        <taxon>Eukaryota</taxon>
        <taxon>Metazoa</taxon>
        <taxon>Chordata</taxon>
        <taxon>Craniata</taxon>
        <taxon>Vertebrata</taxon>
        <taxon>Euteleostomi</taxon>
        <taxon>Actinopterygii</taxon>
        <taxon>Neopterygii</taxon>
        <taxon>Teleostei</taxon>
        <taxon>Ostariophysi</taxon>
        <taxon>Cypriniformes</taxon>
        <taxon>Leuciscidae</taxon>
        <taxon>Phoxininae</taxon>
        <taxon>Phoxinus</taxon>
    </lineage>
</organism>
<dbReference type="AlphaFoldDB" id="A0AAN9CGU0"/>
<accession>A0AAN9CGU0</accession>
<dbReference type="InterPro" id="IPR036179">
    <property type="entry name" value="Ig-like_dom_sf"/>
</dbReference>
<dbReference type="EMBL" id="JAYKXH010000018">
    <property type="protein sequence ID" value="KAK7136761.1"/>
    <property type="molecule type" value="Genomic_DNA"/>
</dbReference>
<dbReference type="InterPro" id="IPR013783">
    <property type="entry name" value="Ig-like_fold"/>
</dbReference>